<organism evidence="2">
    <name type="scientific">Siphoviridae sp. ctWsj12</name>
    <dbReference type="NCBI Taxonomy" id="2826363"/>
    <lineage>
        <taxon>Viruses</taxon>
        <taxon>Duplodnaviria</taxon>
        <taxon>Heunggongvirae</taxon>
        <taxon>Uroviricota</taxon>
        <taxon>Caudoviricetes</taxon>
    </lineage>
</organism>
<sequence>MIYHFLDRQFNPLTFIDTDASNGIVVADDIHNVGLTNRTLLNTLTMDIYKQTGPRINDYDPNAPYESSLIKEANHVVFQNDRGEDICLFVRALESEDESVRPISCVDIGTELRNGSASIFTSNNAQYVDYYINRELYDTGWSIGVNELGSDIKRLVDTSTDETPLARIQRICEAFDCEVTFTVDFQNMKVIRKLVNIYYDIGAKDTGKILYSGVDVISMQKSVDIDNVITAIEDTNNGFDSLGTGDGRFFTRVGESIIYDREANALYGRGNTSVERFSGFVTGRYASTGTAPIENYNELRTILETRSQPTFSAEVDMLFNDGDFEVGDWLTFIDEEYNPSLRVKARVLNKELHRSNPAENKATIGNYQLLESLISSDLTARQQQMNKPNSMYLIKLIPDNGVSFVDGEEKTTNITATIYKDGMDITSSVSAEDILWFKVDKSGNHDTAWEELNSQSGATVQVTSNDFTEVSSIRCVLTIFDNHFVQAIYFLNGLRDVARKVLRLQTKDTITSVHISDTHYATDSIGRGDLENYGRSNSHIKNVAEFTNFVDVDYVVLNGDTHDGSTANKNIALSNYREAVSTLGMSNAPYFVTWGNHCNNSWGDNVTNSITKTVKNYQPKTAMTSLHGKLRQVITHEEMYQIATRPSTIFDIVENPLDKKGYYYYDVPDKKNRVIILNAQDVPISLDDDGFAKYIDINVSGYRQAQIKWLYDVLKDTPTDTTVSIYQHYPFGKRYKTDMDYYAYNYEMIDGIIDSFVTGGTYSRTYNANTDFTASISCDFEGHKGTLAFLAHGHMHNDRISKDTNGTVNYSIGCSVSRPKKDQGDRPLGVLEEDLWDVIVLNTKTRHVDLIRFGKGTDRSFDY</sequence>
<dbReference type="Pfam" id="PF00149">
    <property type="entry name" value="Metallophos"/>
    <property type="match status" value="1"/>
</dbReference>
<evidence type="ECO:0000259" key="1">
    <source>
        <dbReference type="Pfam" id="PF00149"/>
    </source>
</evidence>
<feature type="domain" description="Calcineurin-like phosphoesterase" evidence="1">
    <location>
        <begin position="513"/>
        <end position="610"/>
    </location>
</feature>
<reference evidence="2" key="1">
    <citation type="journal article" date="2021" name="Proc. Natl. Acad. Sci. U.S.A.">
        <title>A Catalog of Tens of Thousands of Viruses from Human Metagenomes Reveals Hidden Associations with Chronic Diseases.</title>
        <authorList>
            <person name="Tisza M.J."/>
            <person name="Buck C.B."/>
        </authorList>
    </citation>
    <scope>NUCLEOTIDE SEQUENCE</scope>
    <source>
        <strain evidence="2">CtWsj12</strain>
    </source>
</reference>
<protein>
    <submittedName>
        <fullName evidence="2">Tail protein</fullName>
    </submittedName>
</protein>
<dbReference type="InterPro" id="IPR029052">
    <property type="entry name" value="Metallo-depent_PP-like"/>
</dbReference>
<name>A0A8S5NR60_9CAUD</name>
<proteinExistence type="predicted"/>
<dbReference type="GO" id="GO:0016787">
    <property type="term" value="F:hydrolase activity"/>
    <property type="evidence" value="ECO:0007669"/>
    <property type="project" value="InterPro"/>
</dbReference>
<dbReference type="Gene3D" id="3.60.21.10">
    <property type="match status" value="1"/>
</dbReference>
<evidence type="ECO:0000313" key="2">
    <source>
        <dbReference type="EMBL" id="DAD97177.1"/>
    </source>
</evidence>
<dbReference type="EMBL" id="BK015233">
    <property type="protein sequence ID" value="DAD97177.1"/>
    <property type="molecule type" value="Genomic_DNA"/>
</dbReference>
<accession>A0A8S5NR60</accession>
<dbReference type="SUPFAM" id="SSF56300">
    <property type="entry name" value="Metallo-dependent phosphatases"/>
    <property type="match status" value="1"/>
</dbReference>
<dbReference type="InterPro" id="IPR004843">
    <property type="entry name" value="Calcineurin-like_PHP"/>
</dbReference>